<dbReference type="STRING" id="1121432.SAMN02745219_02265"/>
<keyword evidence="2" id="KW-1185">Reference proteome</keyword>
<protein>
    <submittedName>
        <fullName evidence="1">Uncharacterized protein</fullName>
    </submittedName>
</protein>
<organism evidence="1 2">
    <name type="scientific">Desulfofundulus thermosubterraneus DSM 16057</name>
    <dbReference type="NCBI Taxonomy" id="1121432"/>
    <lineage>
        <taxon>Bacteria</taxon>
        <taxon>Bacillati</taxon>
        <taxon>Bacillota</taxon>
        <taxon>Clostridia</taxon>
        <taxon>Eubacteriales</taxon>
        <taxon>Peptococcaceae</taxon>
        <taxon>Desulfofundulus</taxon>
    </lineage>
</organism>
<dbReference type="Proteomes" id="UP000184529">
    <property type="component" value="Unassembled WGS sequence"/>
</dbReference>
<gene>
    <name evidence="1" type="ORF">SAMN02745219_02265</name>
</gene>
<dbReference type="EMBL" id="FQZM01000028">
    <property type="protein sequence ID" value="SHJ31973.1"/>
    <property type="molecule type" value="Genomic_DNA"/>
</dbReference>
<evidence type="ECO:0000313" key="2">
    <source>
        <dbReference type="Proteomes" id="UP000184529"/>
    </source>
</evidence>
<dbReference type="AlphaFoldDB" id="A0A1M6IC26"/>
<name>A0A1M6IC26_9FIRM</name>
<evidence type="ECO:0000313" key="1">
    <source>
        <dbReference type="EMBL" id="SHJ31973.1"/>
    </source>
</evidence>
<accession>A0A1M6IC26</accession>
<sequence length="64" mass="7581">MLPKRNMLPKRRMSNFAKGLIEARRLSGIITRKMKSAGFTHEELEKDVHEVFREIKRNRNSNRG</sequence>
<proteinExistence type="predicted"/>
<reference evidence="2" key="1">
    <citation type="submission" date="2016-11" db="EMBL/GenBank/DDBJ databases">
        <authorList>
            <person name="Varghese N."/>
            <person name="Submissions S."/>
        </authorList>
    </citation>
    <scope>NUCLEOTIDE SEQUENCE [LARGE SCALE GENOMIC DNA]</scope>
    <source>
        <strain evidence="2">DSM 16057</strain>
    </source>
</reference>